<sequence>SLRASALNSGEWIIRFFLFVMIHLVSDCTHLTRCPKLLVRIIDMNGIKEDIIYSCHDPKLCSDCSERLVQGTVSIDAINQTKKELKKIRKTQFYIIADWVKVNPKLSIVISSIWAISLGVIGSLIATALSSSA</sequence>
<dbReference type="RefSeq" id="WP_211318336.1">
    <property type="nucleotide sequence ID" value="NZ_PYMA01000014.1"/>
</dbReference>
<dbReference type="EMBL" id="PYMA01000014">
    <property type="protein sequence ID" value="PSW17561.1"/>
    <property type="molecule type" value="Genomic_DNA"/>
</dbReference>
<evidence type="ECO:0000256" key="1">
    <source>
        <dbReference type="SAM" id="Phobius"/>
    </source>
</evidence>
<reference evidence="2 3" key="1">
    <citation type="submission" date="2018-01" db="EMBL/GenBank/DDBJ databases">
        <title>Whole genome sequencing of Histamine producing bacteria.</title>
        <authorList>
            <person name="Butler K."/>
        </authorList>
    </citation>
    <scope>NUCLEOTIDE SEQUENCE [LARGE SCALE GENOMIC DNA]</scope>
    <source>
        <strain evidence="2 3">DSM 100436</strain>
    </source>
</reference>
<comment type="caution">
    <text evidence="2">The sequence shown here is derived from an EMBL/GenBank/DDBJ whole genome shotgun (WGS) entry which is preliminary data.</text>
</comment>
<gene>
    <name evidence="2" type="ORF">C9I98_18695</name>
</gene>
<protein>
    <submittedName>
        <fullName evidence="2">Uncharacterized protein</fullName>
    </submittedName>
</protein>
<organism evidence="2 3">
    <name type="scientific">Photobacterium sanctipauli</name>
    <dbReference type="NCBI Taxonomy" id="1342794"/>
    <lineage>
        <taxon>Bacteria</taxon>
        <taxon>Pseudomonadati</taxon>
        <taxon>Pseudomonadota</taxon>
        <taxon>Gammaproteobacteria</taxon>
        <taxon>Vibrionales</taxon>
        <taxon>Vibrionaceae</taxon>
        <taxon>Photobacterium</taxon>
    </lineage>
</organism>
<name>A0A2T3NNK1_9GAMM</name>
<keyword evidence="1" id="KW-0472">Membrane</keyword>
<proteinExistence type="predicted"/>
<keyword evidence="1" id="KW-1133">Transmembrane helix</keyword>
<keyword evidence="3" id="KW-1185">Reference proteome</keyword>
<feature type="non-terminal residue" evidence="2">
    <location>
        <position position="1"/>
    </location>
</feature>
<dbReference type="AlphaFoldDB" id="A0A2T3NNK1"/>
<feature type="transmembrane region" description="Helical" evidence="1">
    <location>
        <begin position="106"/>
        <end position="129"/>
    </location>
</feature>
<accession>A0A2T3NNK1</accession>
<evidence type="ECO:0000313" key="3">
    <source>
        <dbReference type="Proteomes" id="UP000241771"/>
    </source>
</evidence>
<keyword evidence="1" id="KW-0812">Transmembrane</keyword>
<evidence type="ECO:0000313" key="2">
    <source>
        <dbReference type="EMBL" id="PSW17561.1"/>
    </source>
</evidence>
<dbReference type="Proteomes" id="UP000241771">
    <property type="component" value="Unassembled WGS sequence"/>
</dbReference>